<evidence type="ECO:0000256" key="1">
    <source>
        <dbReference type="SAM" id="Phobius"/>
    </source>
</evidence>
<comment type="caution">
    <text evidence="3">The sequence shown here is derived from an EMBL/GenBank/DDBJ whole genome shotgun (WGS) entry which is preliminary data.</text>
</comment>
<keyword evidence="1" id="KW-1133">Transmembrane helix</keyword>
<evidence type="ECO:0000259" key="2">
    <source>
        <dbReference type="Pfam" id="PF20705"/>
    </source>
</evidence>
<accession>A0AAN8ZPK7</accession>
<keyword evidence="1" id="KW-0472">Membrane</keyword>
<name>A0AAN8ZPK7_9MAGN</name>
<keyword evidence="4" id="KW-1185">Reference proteome</keyword>
<feature type="transmembrane region" description="Helical" evidence="1">
    <location>
        <begin position="214"/>
        <end position="237"/>
    </location>
</feature>
<dbReference type="InterPro" id="IPR045883">
    <property type="entry name" value="At4g13530-like"/>
</dbReference>
<dbReference type="AlphaFoldDB" id="A0AAN8ZPK7"/>
<keyword evidence="1" id="KW-0812">Transmembrane</keyword>
<dbReference type="PANTHER" id="PTHR33646:SF2">
    <property type="entry name" value="F20H23.8 PROTEIN"/>
    <property type="match status" value="1"/>
</dbReference>
<sequence>MDIEGWELLPNDGLFDYHEDADKTIYSSNPNKNKQHGYLLPKTVFNMNYFKIVETPIDPKEVSDSNPNSKSGQVVPVPFELETAVGKGKIPDEEEVAVVKEITQVPIEIRRIVPAPPAISQPEKGEGDQDTVSQVFFKKMKENEFVDMKMDSPKSGKRGILPQMEVGSFQFDDKTEAAIMEDKSSPRMITKGNSDHKEVITWEEHGGGFNIWRWRFTGIGALCSLGFAAATICILIFGSRQTNKHDQQNQKLRFQIYADEKQRAIKQVVRRTTKLNEAISAVRGATHQSSHHLWRLL</sequence>
<dbReference type="Proteomes" id="UP001370490">
    <property type="component" value="Unassembled WGS sequence"/>
</dbReference>
<proteinExistence type="predicted"/>
<reference evidence="3 4" key="1">
    <citation type="submission" date="2023-12" db="EMBL/GenBank/DDBJ databases">
        <title>A high-quality genome assembly for Dillenia turbinata (Dilleniales).</title>
        <authorList>
            <person name="Chanderbali A."/>
        </authorList>
    </citation>
    <scope>NUCLEOTIDE SEQUENCE [LARGE SCALE GENOMIC DNA]</scope>
    <source>
        <strain evidence="3">LSX21</strain>
        <tissue evidence="3">Leaf</tissue>
    </source>
</reference>
<dbReference type="InterPro" id="IPR049224">
    <property type="entry name" value="DUF6821"/>
</dbReference>
<protein>
    <recommendedName>
        <fullName evidence="2">DUF6821 domain-containing protein</fullName>
    </recommendedName>
</protein>
<evidence type="ECO:0000313" key="3">
    <source>
        <dbReference type="EMBL" id="KAK6941988.1"/>
    </source>
</evidence>
<organism evidence="3 4">
    <name type="scientific">Dillenia turbinata</name>
    <dbReference type="NCBI Taxonomy" id="194707"/>
    <lineage>
        <taxon>Eukaryota</taxon>
        <taxon>Viridiplantae</taxon>
        <taxon>Streptophyta</taxon>
        <taxon>Embryophyta</taxon>
        <taxon>Tracheophyta</taxon>
        <taxon>Spermatophyta</taxon>
        <taxon>Magnoliopsida</taxon>
        <taxon>eudicotyledons</taxon>
        <taxon>Gunneridae</taxon>
        <taxon>Pentapetalae</taxon>
        <taxon>Dilleniales</taxon>
        <taxon>Dilleniaceae</taxon>
        <taxon>Dillenia</taxon>
    </lineage>
</organism>
<dbReference type="PANTHER" id="PTHR33646">
    <property type="entry name" value="GB|AAF00631.1"/>
    <property type="match status" value="1"/>
</dbReference>
<feature type="domain" description="DUF6821" evidence="2">
    <location>
        <begin position="128"/>
        <end position="285"/>
    </location>
</feature>
<evidence type="ECO:0000313" key="4">
    <source>
        <dbReference type="Proteomes" id="UP001370490"/>
    </source>
</evidence>
<dbReference type="EMBL" id="JBAMMX010000004">
    <property type="protein sequence ID" value="KAK6941988.1"/>
    <property type="molecule type" value="Genomic_DNA"/>
</dbReference>
<gene>
    <name evidence="3" type="ORF">RJ641_027365</name>
</gene>
<dbReference type="Pfam" id="PF20705">
    <property type="entry name" value="DUF6821"/>
    <property type="match status" value="1"/>
</dbReference>